<proteinExistence type="predicted"/>
<gene>
    <name evidence="1" type="ORF">EMPS_01044</name>
</gene>
<comment type="caution">
    <text evidence="1">The sequence shown here is derived from an EMBL/GenBank/DDBJ whole genome shotgun (WGS) entry which is preliminary data.</text>
</comment>
<evidence type="ECO:0000313" key="1">
    <source>
        <dbReference type="EMBL" id="GJJ68698.1"/>
    </source>
</evidence>
<dbReference type="AlphaFoldDB" id="A0A9P3H2T4"/>
<organism evidence="1 2">
    <name type="scientific">Entomortierella parvispora</name>
    <dbReference type="NCBI Taxonomy" id="205924"/>
    <lineage>
        <taxon>Eukaryota</taxon>
        <taxon>Fungi</taxon>
        <taxon>Fungi incertae sedis</taxon>
        <taxon>Mucoromycota</taxon>
        <taxon>Mortierellomycotina</taxon>
        <taxon>Mortierellomycetes</taxon>
        <taxon>Mortierellales</taxon>
        <taxon>Mortierellaceae</taxon>
        <taxon>Entomortierella</taxon>
    </lineage>
</organism>
<reference evidence="1" key="1">
    <citation type="submission" date="2021-11" db="EMBL/GenBank/DDBJ databases">
        <authorList>
            <person name="Herlambang A."/>
            <person name="Guo Y."/>
            <person name="Takashima Y."/>
            <person name="Nishizawa T."/>
        </authorList>
    </citation>
    <scope>NUCLEOTIDE SEQUENCE</scope>
    <source>
        <strain evidence="1">E1425</strain>
    </source>
</reference>
<dbReference type="InterPro" id="IPR032675">
    <property type="entry name" value="LRR_dom_sf"/>
</dbReference>
<protein>
    <recommendedName>
        <fullName evidence="3">F-box domain-containing protein</fullName>
    </recommendedName>
</protein>
<dbReference type="SUPFAM" id="SSF52047">
    <property type="entry name" value="RNI-like"/>
    <property type="match status" value="1"/>
</dbReference>
<dbReference type="OrthoDB" id="2444110at2759"/>
<evidence type="ECO:0008006" key="3">
    <source>
        <dbReference type="Google" id="ProtNLM"/>
    </source>
</evidence>
<accession>A0A9P3H2T4</accession>
<name>A0A9P3H2T4_9FUNG</name>
<dbReference type="PANTHER" id="PTHR38926:SF5">
    <property type="entry name" value="F-BOX AND LEUCINE-RICH REPEAT PROTEIN 6"/>
    <property type="match status" value="1"/>
</dbReference>
<sequence length="540" mass="61805">MSSPDPMAIPEILACIAKFLTRGQTATCMRVCKAWTPEFERATWRSVECTNDPRAALPQPSLELVKRNAHQIRHLVYKVFEDESVPASMLRCPHLETVRFETYDGDPWDVLAEMIENLPSLYKIVIQDCGATSTVSKKFLSAITTCPTLVVLETSGIMIYEETEQYLRAIAPRMRRVATQDDSFLFYQAQWTDDLLFSELRYLDLRAAMCLEGELEWIVRCPNLISLGWESPDIVMPIKEFCSRVPVACPNLTCFELLLSISDGDIALILNAIPRIEKFTVARSNFGPQSIVALRRHFPTLKDFNIQYNMSASSKIVQEVLSSCPNLLSLCADEIEYEDLIQQPWICRSLRLLDVGFRAGEANAHQKEVYRKLAELTELEWLSIGSPDLEIEGGQMDLTLEAGLDALKTLTKLENFHGKGVLERAVENQGYQTVGWMLENWPRLKTLEGYIPEFHPSYDQIASALEERGIKYVEDNDDEEEEEFDSEYDEYFGEGFDDFDEFDDYDSDDGYIPGRPYRFDFRVDLGGPDDDDDEDEWTDE</sequence>
<keyword evidence="2" id="KW-1185">Reference proteome</keyword>
<evidence type="ECO:0000313" key="2">
    <source>
        <dbReference type="Proteomes" id="UP000827284"/>
    </source>
</evidence>
<dbReference type="Gene3D" id="3.80.10.10">
    <property type="entry name" value="Ribonuclease Inhibitor"/>
    <property type="match status" value="1"/>
</dbReference>
<reference evidence="1" key="2">
    <citation type="journal article" date="2022" name="Microbiol. Resour. Announc.">
        <title>Whole-Genome Sequence of Entomortierella parvispora E1425, a Mucoromycotan Fungus Associated with Burkholderiaceae-Related Endosymbiotic Bacteria.</title>
        <authorList>
            <person name="Herlambang A."/>
            <person name="Guo Y."/>
            <person name="Takashima Y."/>
            <person name="Narisawa K."/>
            <person name="Ohta H."/>
            <person name="Nishizawa T."/>
        </authorList>
    </citation>
    <scope>NUCLEOTIDE SEQUENCE</scope>
    <source>
        <strain evidence="1">E1425</strain>
    </source>
</reference>
<dbReference type="PANTHER" id="PTHR38926">
    <property type="entry name" value="F-BOX DOMAIN CONTAINING PROTEIN, EXPRESSED"/>
    <property type="match status" value="1"/>
</dbReference>
<dbReference type="Proteomes" id="UP000827284">
    <property type="component" value="Unassembled WGS sequence"/>
</dbReference>
<dbReference type="EMBL" id="BQFW01000002">
    <property type="protein sequence ID" value="GJJ68698.1"/>
    <property type="molecule type" value="Genomic_DNA"/>
</dbReference>